<dbReference type="AlphaFoldDB" id="A0A816C9C8"/>
<dbReference type="Proteomes" id="UP000676336">
    <property type="component" value="Unassembled WGS sequence"/>
</dbReference>
<dbReference type="EMBL" id="CAJNRF010013448">
    <property type="protein sequence ID" value="CAF2149181.1"/>
    <property type="molecule type" value="Genomic_DNA"/>
</dbReference>
<dbReference type="PANTHER" id="PTHR16469">
    <property type="entry name" value="UBIQUITIN-ASSOCIATED AND SH3 DOMAIN-CONTAINING BA-RELATED"/>
    <property type="match status" value="1"/>
</dbReference>
<feature type="compositionally biased region" description="Polar residues" evidence="1">
    <location>
        <begin position="137"/>
        <end position="147"/>
    </location>
</feature>
<evidence type="ECO:0000313" key="8">
    <source>
        <dbReference type="Proteomes" id="UP000663855"/>
    </source>
</evidence>
<evidence type="ECO:0000313" key="7">
    <source>
        <dbReference type="EMBL" id="CAF4099748.1"/>
    </source>
</evidence>
<protein>
    <submittedName>
        <fullName evidence="2">Uncharacterized protein</fullName>
    </submittedName>
</protein>
<dbReference type="SMART" id="SM00855">
    <property type="entry name" value="PGAM"/>
    <property type="match status" value="1"/>
</dbReference>
<dbReference type="Proteomes" id="UP000681967">
    <property type="component" value="Unassembled WGS sequence"/>
</dbReference>
<dbReference type="SUPFAM" id="SSF53254">
    <property type="entry name" value="Phosphoglycerate mutase-like"/>
    <property type="match status" value="1"/>
</dbReference>
<dbReference type="PANTHER" id="PTHR16469:SF27">
    <property type="entry name" value="UBIQUITIN-ASSOCIATED AND SH3 DOMAIN-CONTAINING BA-RELATED"/>
    <property type="match status" value="1"/>
</dbReference>
<dbReference type="Proteomes" id="UP000663866">
    <property type="component" value="Unassembled WGS sequence"/>
</dbReference>
<sequence>MIETLTDTISRELNLTSNNSDDYNDTPIDSHPFQSRLISRNVSDNNAGDIQHEDLHRIPTNQYNNTFALPSVRASKSLFNSGDSDKDDTDGFVRMSGIISKHRLNTRNNDELPVLSRQPVQRLVKQSSRPAPVTPVQHRSSQKVQLTAKASLSNIQDDDDRDEHFSHNDAKRLRHILPAHRGNHGPHGVHSPALLQHSRPPAGILPKHPLRLIFIRHGERVNQALGSDWFKKAFRTNTYKPYDLRLPHILPKRHFNQAYEFDVPLTVHGLKAARLLGQTMINNNLTADICLSSPALRCIQTGERILKGMERRDRIPIRIEPGLFECPHLNHKLVDSFMSKKELMENGYNIKPEYKSLFPKVNVPESLDKYFERSATVMREIIDRYGPYGRTILIVTHAPGLLALTDAIKRTKPNIETFYRTVATYSTLAMYIAEYDGSKWKCSHQPFDLASNVD</sequence>
<dbReference type="InterPro" id="IPR051710">
    <property type="entry name" value="Phosphatase_SH3-domain"/>
</dbReference>
<dbReference type="CDD" id="cd07067">
    <property type="entry name" value="HP_PGM_like"/>
    <property type="match status" value="1"/>
</dbReference>
<dbReference type="InterPro" id="IPR029033">
    <property type="entry name" value="His_PPase_superfam"/>
</dbReference>
<evidence type="ECO:0000256" key="1">
    <source>
        <dbReference type="SAM" id="MobiDB-lite"/>
    </source>
</evidence>
<dbReference type="EMBL" id="CAJOBH010007984">
    <property type="protein sequence ID" value="CAF4099748.1"/>
    <property type="molecule type" value="Genomic_DNA"/>
</dbReference>
<reference evidence="2" key="1">
    <citation type="submission" date="2021-02" db="EMBL/GenBank/DDBJ databases">
        <authorList>
            <person name="Nowell W R."/>
        </authorList>
    </citation>
    <scope>NUCLEOTIDE SEQUENCE</scope>
</reference>
<dbReference type="Pfam" id="PF00300">
    <property type="entry name" value="His_Phos_1"/>
    <property type="match status" value="1"/>
</dbReference>
<proteinExistence type="predicted"/>
<dbReference type="EMBL" id="CAJOBG010000059">
    <property type="protein sequence ID" value="CAF3748301.1"/>
    <property type="molecule type" value="Genomic_DNA"/>
</dbReference>
<dbReference type="Proteomes" id="UP000663856">
    <property type="component" value="Unassembled WGS sequence"/>
</dbReference>
<evidence type="ECO:0000313" key="9">
    <source>
        <dbReference type="Proteomes" id="UP000663866"/>
    </source>
</evidence>
<evidence type="ECO:0000313" key="5">
    <source>
        <dbReference type="EMBL" id="CAF3748301.1"/>
    </source>
</evidence>
<dbReference type="Proteomes" id="UP000663855">
    <property type="component" value="Unassembled WGS sequence"/>
</dbReference>
<feature type="region of interest" description="Disordered" evidence="1">
    <location>
        <begin position="127"/>
        <end position="147"/>
    </location>
</feature>
<dbReference type="Proteomes" id="UP000663824">
    <property type="component" value="Unassembled WGS sequence"/>
</dbReference>
<evidence type="ECO:0000313" key="4">
    <source>
        <dbReference type="EMBL" id="CAF2243258.1"/>
    </source>
</evidence>
<evidence type="ECO:0000313" key="6">
    <source>
        <dbReference type="EMBL" id="CAF3899890.1"/>
    </source>
</evidence>
<dbReference type="Gene3D" id="3.40.50.1240">
    <property type="entry name" value="Phosphoglycerate mutase-like"/>
    <property type="match status" value="1"/>
</dbReference>
<evidence type="ECO:0000313" key="2">
    <source>
        <dbReference type="EMBL" id="CAF1619392.1"/>
    </source>
</evidence>
<evidence type="ECO:0000313" key="3">
    <source>
        <dbReference type="EMBL" id="CAF2149181.1"/>
    </source>
</evidence>
<dbReference type="EMBL" id="CAJOBI010001796">
    <property type="protein sequence ID" value="CAF3899890.1"/>
    <property type="molecule type" value="Genomic_DNA"/>
</dbReference>
<gene>
    <name evidence="7" type="ORF">BYL167_LOCUS19048</name>
    <name evidence="2" type="ORF">CJN711_LOCUS37677</name>
    <name evidence="4" type="ORF">MBJ925_LOCUS37465</name>
    <name evidence="5" type="ORF">OVN521_LOCUS977</name>
    <name evidence="6" type="ORF">SMN809_LOCUS6579</name>
    <name evidence="3" type="ORF">WKI299_LOCUS29965</name>
</gene>
<keyword evidence="9" id="KW-1185">Reference proteome</keyword>
<accession>A0A816C9C8</accession>
<comment type="caution">
    <text evidence="2">The sequence shown here is derived from an EMBL/GenBank/DDBJ whole genome shotgun (WGS) entry which is preliminary data.</text>
</comment>
<dbReference type="InterPro" id="IPR013078">
    <property type="entry name" value="His_Pase_superF_clade-1"/>
</dbReference>
<dbReference type="EMBL" id="CAJNRE010020877">
    <property type="protein sequence ID" value="CAF2243258.1"/>
    <property type="molecule type" value="Genomic_DNA"/>
</dbReference>
<dbReference type="EMBL" id="CAJNOV010018393">
    <property type="protein sequence ID" value="CAF1619392.1"/>
    <property type="molecule type" value="Genomic_DNA"/>
</dbReference>
<name>A0A816C9C8_9BILA</name>
<organism evidence="2 8">
    <name type="scientific">Rotaria magnacalcarata</name>
    <dbReference type="NCBI Taxonomy" id="392030"/>
    <lineage>
        <taxon>Eukaryota</taxon>
        <taxon>Metazoa</taxon>
        <taxon>Spiralia</taxon>
        <taxon>Gnathifera</taxon>
        <taxon>Rotifera</taxon>
        <taxon>Eurotatoria</taxon>
        <taxon>Bdelloidea</taxon>
        <taxon>Philodinida</taxon>
        <taxon>Philodinidae</taxon>
        <taxon>Rotaria</taxon>
    </lineage>
</organism>